<dbReference type="OrthoDB" id="6707744at2759"/>
<proteinExistence type="predicted"/>
<feature type="transmembrane region" description="Helical" evidence="1">
    <location>
        <begin position="101"/>
        <end position="127"/>
    </location>
</feature>
<feature type="transmembrane region" description="Helical" evidence="1">
    <location>
        <begin position="51"/>
        <end position="81"/>
    </location>
</feature>
<dbReference type="Proteomes" id="UP000801492">
    <property type="component" value="Unassembled WGS sequence"/>
</dbReference>
<keyword evidence="1" id="KW-1133">Transmembrane helix</keyword>
<dbReference type="AlphaFoldDB" id="A0A8K0GGC3"/>
<name>A0A8K0GGC3_IGNLU</name>
<organism evidence="3 4">
    <name type="scientific">Ignelater luminosus</name>
    <name type="common">Cucubano</name>
    <name type="synonym">Pyrophorus luminosus</name>
    <dbReference type="NCBI Taxonomy" id="2038154"/>
    <lineage>
        <taxon>Eukaryota</taxon>
        <taxon>Metazoa</taxon>
        <taxon>Ecdysozoa</taxon>
        <taxon>Arthropoda</taxon>
        <taxon>Hexapoda</taxon>
        <taxon>Insecta</taxon>
        <taxon>Pterygota</taxon>
        <taxon>Neoptera</taxon>
        <taxon>Endopterygota</taxon>
        <taxon>Coleoptera</taxon>
        <taxon>Polyphaga</taxon>
        <taxon>Elateriformia</taxon>
        <taxon>Elateroidea</taxon>
        <taxon>Elateridae</taxon>
        <taxon>Agrypninae</taxon>
        <taxon>Pyrophorini</taxon>
        <taxon>Ignelater</taxon>
    </lineage>
</organism>
<keyword evidence="1" id="KW-0472">Membrane</keyword>
<protein>
    <submittedName>
        <fullName evidence="3">Uncharacterized protein</fullName>
    </submittedName>
</protein>
<sequence length="147" mass="16692">MLFKKGRYHMGFVSMCLWTIAAIVAAAQTETSSNVTGVSVTFKMQDVLLMLFTTCLLARGISIGNPYLFYPWVILSTWSLYQSQYPGLIKMLHILKRTKGVSRLACVAFGIDVLGIVTKLILIYRIAHLSVNLWYQKKLQHETMNKI</sequence>
<reference evidence="3" key="1">
    <citation type="submission" date="2019-08" db="EMBL/GenBank/DDBJ databases">
        <title>The genome of the North American firefly Photinus pyralis.</title>
        <authorList>
            <consortium name="Photinus pyralis genome working group"/>
            <person name="Fallon T.R."/>
            <person name="Sander Lower S.E."/>
            <person name="Weng J.-K."/>
        </authorList>
    </citation>
    <scope>NUCLEOTIDE SEQUENCE</scope>
    <source>
        <strain evidence="3">TRF0915ILg1</strain>
        <tissue evidence="3">Whole body</tissue>
    </source>
</reference>
<gene>
    <name evidence="3" type="ORF">ILUMI_07990</name>
</gene>
<keyword evidence="4" id="KW-1185">Reference proteome</keyword>
<keyword evidence="1" id="KW-0812">Transmembrane</keyword>
<feature type="signal peptide" evidence="2">
    <location>
        <begin position="1"/>
        <end position="26"/>
    </location>
</feature>
<evidence type="ECO:0000256" key="2">
    <source>
        <dbReference type="SAM" id="SignalP"/>
    </source>
</evidence>
<evidence type="ECO:0000313" key="3">
    <source>
        <dbReference type="EMBL" id="KAF2898186.1"/>
    </source>
</evidence>
<evidence type="ECO:0000256" key="1">
    <source>
        <dbReference type="SAM" id="Phobius"/>
    </source>
</evidence>
<feature type="chain" id="PRO_5035481535" evidence="2">
    <location>
        <begin position="27"/>
        <end position="147"/>
    </location>
</feature>
<evidence type="ECO:0000313" key="4">
    <source>
        <dbReference type="Proteomes" id="UP000801492"/>
    </source>
</evidence>
<accession>A0A8K0GGC3</accession>
<dbReference type="EMBL" id="VTPC01003661">
    <property type="protein sequence ID" value="KAF2898186.1"/>
    <property type="molecule type" value="Genomic_DNA"/>
</dbReference>
<keyword evidence="2" id="KW-0732">Signal</keyword>
<comment type="caution">
    <text evidence="3">The sequence shown here is derived from an EMBL/GenBank/DDBJ whole genome shotgun (WGS) entry which is preliminary data.</text>
</comment>